<feature type="signal peptide" evidence="1">
    <location>
        <begin position="1"/>
        <end position="18"/>
    </location>
</feature>
<evidence type="ECO:0000313" key="3">
    <source>
        <dbReference type="RefSeq" id="XP_017777894.1"/>
    </source>
</evidence>
<dbReference type="PANTHER" id="PTHR11008">
    <property type="entry name" value="PROTEIN TAKEOUT-LIKE PROTEIN"/>
    <property type="match status" value="1"/>
</dbReference>
<dbReference type="Gene3D" id="3.15.10.30">
    <property type="entry name" value="Haemolymph juvenile hormone binding protein"/>
    <property type="match status" value="1"/>
</dbReference>
<dbReference type="PANTHER" id="PTHR11008:SF41">
    <property type="entry name" value="RE70318P"/>
    <property type="match status" value="1"/>
</dbReference>
<accession>A0ABM1MTJ4</accession>
<dbReference type="GeneID" id="108563667"/>
<proteinExistence type="predicted"/>
<evidence type="ECO:0000313" key="2">
    <source>
        <dbReference type="Proteomes" id="UP000695000"/>
    </source>
</evidence>
<name>A0ABM1MTJ4_NICVS</name>
<dbReference type="Proteomes" id="UP000695000">
    <property type="component" value="Unplaced"/>
</dbReference>
<dbReference type="InterPro" id="IPR010562">
    <property type="entry name" value="Haemolymph_juvenile_hormone-bd"/>
</dbReference>
<dbReference type="RefSeq" id="XP_017777894.1">
    <property type="nucleotide sequence ID" value="XM_017922405.1"/>
</dbReference>
<gene>
    <name evidence="3" type="primary">LOC108563667</name>
</gene>
<sequence>MRAFALILAVALVQGTIASTNHNLFKGLINNVEPRGLEQTINNTLECIKKTLIEGDEEIGITKFVPLIVEEATFDLGDLGLENINGIVNLKDLTVYGIPNWLVSHLKVAITIIPIGAKIEVNMEWPQLDLVGKYDVDSTILGHEIKGAGKIVASATQFSFQLKLHATLKGKQISLKTFNLRPAIEAAALEMDQLSVDGEEKSEIIKEGASNLPNFIKENLDEIEKKLGETVIEFVNGLGAGEEGGEGGEQEPSVIQKLMEKCMK</sequence>
<organism evidence="2 3">
    <name type="scientific">Nicrophorus vespilloides</name>
    <name type="common">Boreal carrion beetle</name>
    <dbReference type="NCBI Taxonomy" id="110193"/>
    <lineage>
        <taxon>Eukaryota</taxon>
        <taxon>Metazoa</taxon>
        <taxon>Ecdysozoa</taxon>
        <taxon>Arthropoda</taxon>
        <taxon>Hexapoda</taxon>
        <taxon>Insecta</taxon>
        <taxon>Pterygota</taxon>
        <taxon>Neoptera</taxon>
        <taxon>Endopterygota</taxon>
        <taxon>Coleoptera</taxon>
        <taxon>Polyphaga</taxon>
        <taxon>Staphyliniformia</taxon>
        <taxon>Silphidae</taxon>
        <taxon>Nicrophorinae</taxon>
        <taxon>Nicrophorus</taxon>
    </lineage>
</organism>
<keyword evidence="1" id="KW-0732">Signal</keyword>
<reference evidence="3" key="1">
    <citation type="submission" date="2025-08" db="UniProtKB">
        <authorList>
            <consortium name="RefSeq"/>
        </authorList>
    </citation>
    <scope>IDENTIFICATION</scope>
    <source>
        <tissue evidence="3">Whole Larva</tissue>
    </source>
</reference>
<protein>
    <submittedName>
        <fullName evidence="3">Uncharacterized protein LOC108563667</fullName>
    </submittedName>
</protein>
<evidence type="ECO:0000256" key="1">
    <source>
        <dbReference type="SAM" id="SignalP"/>
    </source>
</evidence>
<dbReference type="InterPro" id="IPR038606">
    <property type="entry name" value="To_sf"/>
</dbReference>
<dbReference type="SMART" id="SM00700">
    <property type="entry name" value="JHBP"/>
    <property type="match status" value="1"/>
</dbReference>
<keyword evidence="2" id="KW-1185">Reference proteome</keyword>
<feature type="chain" id="PRO_5046058846" evidence="1">
    <location>
        <begin position="19"/>
        <end position="264"/>
    </location>
</feature>
<dbReference type="Pfam" id="PF06585">
    <property type="entry name" value="JHBP"/>
    <property type="match status" value="1"/>
</dbReference>